<accession>A0AAU7EYF5</accession>
<evidence type="ECO:0000256" key="13">
    <source>
        <dbReference type="HAMAP-Rule" id="MF_02004"/>
    </source>
</evidence>
<dbReference type="FunFam" id="3.90.740.10:FF:000003">
    <property type="entry name" value="Valine--tRNA ligase"/>
    <property type="match status" value="1"/>
</dbReference>
<dbReference type="GO" id="GO:0002161">
    <property type="term" value="F:aminoacyl-tRNA deacylase activity"/>
    <property type="evidence" value="ECO:0007669"/>
    <property type="project" value="InterPro"/>
</dbReference>
<comment type="subcellular location">
    <subcellularLocation>
        <location evidence="1 13">Cytoplasm</location>
    </subcellularLocation>
</comment>
<sequence length="948" mass="107533">MDKTYQPHAIETSWYKTWESENYFAPQGAGESYTIMIPPPNVTGSLHMGHGFNNAIMDALIRFRRMQGRDTLWQPGTDHAGIATQMLVERQLEAQGQNRHDLGREKFLEKVWEWKDQSGGNISRQIRRLGSSVDWSRERFTMDDGLSEAVKEAFVRLHEDGLIYRGKRLVNWDTKLHTAISDLEVENHEEKGFLWNLKYPLADGVKTAEGDDFLIVATTRPETMLGDSAVAVNPNDERYKALIGEFVELPLVGRRIPIIADDYCDPEFGTGCVKITPAHDFNDYEVGKRHNLPLLNIFDKNANVLPAAQVFNLDGTLNESIDGKIPAEFAGLERFEARKQIVAAFDAAGLLVSVNDHNLKTPKGDRSGTVIEPWLTDQWYVSTKPLAEPAIAAVEDGRIQFVPKQYENMYFSWMRDIQDWCISRQLWWGHRIPAWYDESGKVYVGRDEAEVRAKHNLGPDVALQQDNDVLDTWFSSGLWTFSTLGWPEQTEFLKKFHSTDVLVTGFDIIFFWVARMIMMTMHLMKNEDGTPQVPFKTVYVHGLVRDGQGQKMSKSKGNVLDPLDIIDGIDLETLVQKRTSGLMQPKLAKKIEKATREEFANGIESYGTDALRFTFCSLASTGRDIKFDMGRVEGYRNFCNKIWNAARYVLDKGEDCGQNGEAYELSLADRWIISQLQRTEAEVTRQLDQFRFDLAAQALYEFIWNQYCDWYLELSKPVLWDENAPVERQRGTRRTLVRVLEVALRLAHPFMPFITEEIWQRIAPLAGIQGKTIMLQPWPVANEERIDPAAENDIEWLKELMLGTRNIRGEMNIGPGKPLPIFLKNVSAEDQRRLSENEALLKKLARLESITVLAAGEEAPLSATALVGEMEVLVPMAGLIDKGAELARLDKEILRLQGEVQRVGGKLSNAGFVDKAPAEVIEKERAKLAEAEQALGKLAEQHARIASL</sequence>
<evidence type="ECO:0000256" key="7">
    <source>
        <dbReference type="ARBA" id="ARBA00022917"/>
    </source>
</evidence>
<dbReference type="PRINTS" id="PR00986">
    <property type="entry name" value="TRNASYNTHVAL"/>
</dbReference>
<dbReference type="Pfam" id="PF10458">
    <property type="entry name" value="Val_tRNA-synt_C"/>
    <property type="match status" value="1"/>
</dbReference>
<dbReference type="CDD" id="cd07962">
    <property type="entry name" value="Anticodon_Ia_Val"/>
    <property type="match status" value="1"/>
</dbReference>
<dbReference type="InterPro" id="IPR009008">
    <property type="entry name" value="Val/Leu/Ile-tRNA-synth_edit"/>
</dbReference>
<keyword evidence="4 13" id="KW-0436">Ligase</keyword>
<evidence type="ECO:0000256" key="3">
    <source>
        <dbReference type="ARBA" id="ARBA00022490"/>
    </source>
</evidence>
<dbReference type="HAMAP" id="MF_02004">
    <property type="entry name" value="Val_tRNA_synth_type1"/>
    <property type="match status" value="1"/>
</dbReference>
<dbReference type="NCBIfam" id="TIGR00422">
    <property type="entry name" value="valS"/>
    <property type="match status" value="1"/>
</dbReference>
<dbReference type="PANTHER" id="PTHR11946">
    <property type="entry name" value="VALYL-TRNA SYNTHETASES"/>
    <property type="match status" value="1"/>
</dbReference>
<dbReference type="InterPro" id="IPR010978">
    <property type="entry name" value="tRNA-bd_arm"/>
</dbReference>
<dbReference type="GO" id="GO:0005829">
    <property type="term" value="C:cytosol"/>
    <property type="evidence" value="ECO:0007669"/>
    <property type="project" value="TreeGrafter"/>
</dbReference>
<keyword evidence="3 13" id="KW-0963">Cytoplasm</keyword>
<evidence type="ECO:0000259" key="14">
    <source>
        <dbReference type="Pfam" id="PF00133"/>
    </source>
</evidence>
<evidence type="ECO:0000256" key="9">
    <source>
        <dbReference type="ARBA" id="ARBA00023146"/>
    </source>
</evidence>
<keyword evidence="7 13" id="KW-0648">Protein biosynthesis</keyword>
<dbReference type="PROSITE" id="PS00178">
    <property type="entry name" value="AA_TRNA_LIGASE_I"/>
    <property type="match status" value="1"/>
</dbReference>
<evidence type="ECO:0000256" key="10">
    <source>
        <dbReference type="ARBA" id="ARBA00047552"/>
    </source>
</evidence>
<dbReference type="FunFam" id="3.40.50.620:FF:000020">
    <property type="entry name" value="Valine--tRNA ligase, mitochondrial"/>
    <property type="match status" value="1"/>
</dbReference>
<dbReference type="Pfam" id="PF08264">
    <property type="entry name" value="Anticodon_1"/>
    <property type="match status" value="1"/>
</dbReference>
<comment type="subunit">
    <text evidence="2 13">Monomer.</text>
</comment>
<dbReference type="InterPro" id="IPR033705">
    <property type="entry name" value="Anticodon_Ia_Val"/>
</dbReference>
<comment type="function">
    <text evidence="11 13">Catalyzes the attachment of valine to tRNA(Val). As ValRS can inadvertently accommodate and process structurally similar amino acids such as threonine, to avoid such errors, it has a 'posttransfer' editing activity that hydrolyzes mischarged Thr-tRNA(Val) in a tRNA-dependent manner.</text>
</comment>
<feature type="short sequence motif" description="'KMSKS' region" evidence="13">
    <location>
        <begin position="551"/>
        <end position="555"/>
    </location>
</feature>
<dbReference type="NCBIfam" id="NF004349">
    <property type="entry name" value="PRK05729.1"/>
    <property type="match status" value="1"/>
</dbReference>
<evidence type="ECO:0000256" key="8">
    <source>
        <dbReference type="ARBA" id="ARBA00023054"/>
    </source>
</evidence>
<feature type="domain" description="Aminoacyl-tRNA synthetase class Ia" evidence="14">
    <location>
        <begin position="14"/>
        <end position="628"/>
    </location>
</feature>
<feature type="binding site" evidence="13">
    <location>
        <position position="554"/>
    </location>
    <ligand>
        <name>ATP</name>
        <dbReference type="ChEBI" id="CHEBI:30616"/>
    </ligand>
</feature>
<dbReference type="InterPro" id="IPR002300">
    <property type="entry name" value="aa-tRNA-synth_Ia"/>
</dbReference>
<dbReference type="GO" id="GO:0006438">
    <property type="term" value="P:valyl-tRNA aminoacylation"/>
    <property type="evidence" value="ECO:0007669"/>
    <property type="project" value="UniProtKB-UniRule"/>
</dbReference>
<dbReference type="SUPFAM" id="SSF52374">
    <property type="entry name" value="Nucleotidylyl transferase"/>
    <property type="match status" value="1"/>
</dbReference>
<comment type="similarity">
    <text evidence="12 13">Belongs to the class-I aminoacyl-tRNA synthetase family. ValS type 1 subfamily.</text>
</comment>
<evidence type="ECO:0000256" key="12">
    <source>
        <dbReference type="ARBA" id="ARBA00060830"/>
    </source>
</evidence>
<dbReference type="InterPro" id="IPR002303">
    <property type="entry name" value="Valyl-tRNA_ligase"/>
</dbReference>
<keyword evidence="8 13" id="KW-0175">Coiled coil</keyword>
<dbReference type="InterPro" id="IPR019499">
    <property type="entry name" value="Val-tRNA_synth_tRNA-bd"/>
</dbReference>
<name>A0AAU7EYF5_9PSED</name>
<dbReference type="CDD" id="cd00817">
    <property type="entry name" value="ValRS_core"/>
    <property type="match status" value="1"/>
</dbReference>
<gene>
    <name evidence="13" type="primary">valS</name>
    <name evidence="17" type="ORF">ABHN08_01385</name>
</gene>
<dbReference type="Gene3D" id="1.10.287.380">
    <property type="entry name" value="Valyl-tRNA synthetase, C-terminal domain"/>
    <property type="match status" value="1"/>
</dbReference>
<dbReference type="InterPro" id="IPR037118">
    <property type="entry name" value="Val-tRNA_synth_C_sf"/>
</dbReference>
<dbReference type="GO" id="GO:0005524">
    <property type="term" value="F:ATP binding"/>
    <property type="evidence" value="ECO:0007669"/>
    <property type="project" value="UniProtKB-UniRule"/>
</dbReference>
<dbReference type="InterPro" id="IPR013155">
    <property type="entry name" value="M/V/L/I-tRNA-synth_anticd-bd"/>
</dbReference>
<dbReference type="FunFam" id="3.40.50.620:FF:000146">
    <property type="entry name" value="Valine--tRNA ligase"/>
    <property type="match status" value="1"/>
</dbReference>
<dbReference type="EMBL" id="CP157354">
    <property type="protein sequence ID" value="XBL96643.1"/>
    <property type="molecule type" value="Genomic_DNA"/>
</dbReference>
<evidence type="ECO:0000256" key="1">
    <source>
        <dbReference type="ARBA" id="ARBA00004496"/>
    </source>
</evidence>
<feature type="domain" description="Valyl-tRNA synthetase tRNA-binding arm" evidence="16">
    <location>
        <begin position="884"/>
        <end position="945"/>
    </location>
</feature>
<comment type="domain">
    <text evidence="13">The C-terminal coiled-coil domain is crucial for aminoacylation activity.</text>
</comment>
<keyword evidence="6 13" id="KW-0067">ATP-binding</keyword>
<keyword evidence="9 13" id="KW-0030">Aminoacyl-tRNA synthetase</keyword>
<dbReference type="Gene3D" id="3.90.740.10">
    <property type="entry name" value="Valyl/Leucyl/Isoleucyl-tRNA synthetase, editing domain"/>
    <property type="match status" value="1"/>
</dbReference>
<dbReference type="InterPro" id="IPR001412">
    <property type="entry name" value="aa-tRNA-synth_I_CS"/>
</dbReference>
<comment type="domain">
    <text evidence="13">ValRS has two distinct active sites: one for aminoacylation and one for editing. The misactivated threonine is translocated from the active site to the editing site.</text>
</comment>
<evidence type="ECO:0000259" key="16">
    <source>
        <dbReference type="Pfam" id="PF10458"/>
    </source>
</evidence>
<reference evidence="17" key="1">
    <citation type="submission" date="2024-05" db="EMBL/GenBank/DDBJ databases">
        <title>Draft genome sequence of Pseudomonas iranensis M7D1.</title>
        <authorList>
            <person name="Miller S.L."/>
            <person name="Nsubuga A."/>
            <person name="Lu N."/>
            <person name="King J."/>
            <person name="Shears P."/>
            <person name="Lawson P.A."/>
        </authorList>
    </citation>
    <scope>NUCLEOTIDE SEQUENCE</scope>
    <source>
        <strain evidence="17">M7D1</strain>
    </source>
</reference>
<evidence type="ECO:0000313" key="17">
    <source>
        <dbReference type="EMBL" id="XBL96643.1"/>
    </source>
</evidence>
<dbReference type="Pfam" id="PF00133">
    <property type="entry name" value="tRNA-synt_1"/>
    <property type="match status" value="1"/>
</dbReference>
<dbReference type="SUPFAM" id="SSF47323">
    <property type="entry name" value="Anticodon-binding domain of a subclass of class I aminoacyl-tRNA synthetases"/>
    <property type="match status" value="1"/>
</dbReference>
<dbReference type="InterPro" id="IPR014729">
    <property type="entry name" value="Rossmann-like_a/b/a_fold"/>
</dbReference>
<dbReference type="EC" id="6.1.1.9" evidence="13"/>
<dbReference type="PANTHER" id="PTHR11946:SF93">
    <property type="entry name" value="VALINE--TRNA LIGASE, CHLOROPLASTIC_MITOCHONDRIAL 2"/>
    <property type="match status" value="1"/>
</dbReference>
<dbReference type="Gene3D" id="3.40.50.620">
    <property type="entry name" value="HUPs"/>
    <property type="match status" value="2"/>
</dbReference>
<dbReference type="GO" id="GO:0004832">
    <property type="term" value="F:valine-tRNA ligase activity"/>
    <property type="evidence" value="ECO:0007669"/>
    <property type="project" value="UniProtKB-UniRule"/>
</dbReference>
<dbReference type="FunFam" id="1.10.730.10:FF:000007">
    <property type="entry name" value="Valine--tRNA ligase"/>
    <property type="match status" value="1"/>
</dbReference>
<dbReference type="Gene3D" id="1.10.730.10">
    <property type="entry name" value="Isoleucyl-tRNA Synthetase, Domain 1"/>
    <property type="match status" value="1"/>
</dbReference>
<evidence type="ECO:0000256" key="5">
    <source>
        <dbReference type="ARBA" id="ARBA00022741"/>
    </source>
</evidence>
<feature type="short sequence motif" description="'HIGH' region" evidence="13">
    <location>
        <begin position="40"/>
        <end position="50"/>
    </location>
</feature>
<dbReference type="SUPFAM" id="SSF50677">
    <property type="entry name" value="ValRS/IleRS/LeuRS editing domain"/>
    <property type="match status" value="1"/>
</dbReference>
<dbReference type="AlphaFoldDB" id="A0AAU7EYF5"/>
<feature type="domain" description="Methionyl/Valyl/Leucyl/Isoleucyl-tRNA synthetase anticodon-binding" evidence="15">
    <location>
        <begin position="669"/>
        <end position="821"/>
    </location>
</feature>
<evidence type="ECO:0000256" key="4">
    <source>
        <dbReference type="ARBA" id="ARBA00022598"/>
    </source>
</evidence>
<protein>
    <recommendedName>
        <fullName evidence="13">Valine--tRNA ligase</fullName>
        <ecNumber evidence="13">6.1.1.9</ecNumber>
    </recommendedName>
    <alternativeName>
        <fullName evidence="13">Valyl-tRNA synthetase</fullName>
        <shortName evidence="13">ValRS</shortName>
    </alternativeName>
</protein>
<proteinExistence type="inferred from homology"/>
<evidence type="ECO:0000256" key="6">
    <source>
        <dbReference type="ARBA" id="ARBA00022840"/>
    </source>
</evidence>
<evidence type="ECO:0000256" key="2">
    <source>
        <dbReference type="ARBA" id="ARBA00011245"/>
    </source>
</evidence>
<keyword evidence="5 13" id="KW-0547">Nucleotide-binding</keyword>
<dbReference type="SUPFAM" id="SSF46589">
    <property type="entry name" value="tRNA-binding arm"/>
    <property type="match status" value="1"/>
</dbReference>
<dbReference type="InterPro" id="IPR009080">
    <property type="entry name" value="tRNAsynth_Ia_anticodon-bd"/>
</dbReference>
<organism evidence="17">
    <name type="scientific">Pseudomonas iranensis</name>
    <dbReference type="NCBI Taxonomy" id="2745503"/>
    <lineage>
        <taxon>Bacteria</taxon>
        <taxon>Pseudomonadati</taxon>
        <taxon>Pseudomonadota</taxon>
        <taxon>Gammaproteobacteria</taxon>
        <taxon>Pseudomonadales</taxon>
        <taxon>Pseudomonadaceae</taxon>
        <taxon>Pseudomonas</taxon>
    </lineage>
</organism>
<dbReference type="FunFam" id="1.10.287.380:FF:000001">
    <property type="entry name" value="Valine--tRNA ligase"/>
    <property type="match status" value="1"/>
</dbReference>
<evidence type="ECO:0000256" key="11">
    <source>
        <dbReference type="ARBA" id="ARBA00055630"/>
    </source>
</evidence>
<evidence type="ECO:0000259" key="15">
    <source>
        <dbReference type="Pfam" id="PF08264"/>
    </source>
</evidence>
<comment type="catalytic activity">
    <reaction evidence="10 13">
        <text>tRNA(Val) + L-valine + ATP = L-valyl-tRNA(Val) + AMP + diphosphate</text>
        <dbReference type="Rhea" id="RHEA:10704"/>
        <dbReference type="Rhea" id="RHEA-COMP:9672"/>
        <dbReference type="Rhea" id="RHEA-COMP:9708"/>
        <dbReference type="ChEBI" id="CHEBI:30616"/>
        <dbReference type="ChEBI" id="CHEBI:33019"/>
        <dbReference type="ChEBI" id="CHEBI:57762"/>
        <dbReference type="ChEBI" id="CHEBI:78442"/>
        <dbReference type="ChEBI" id="CHEBI:78537"/>
        <dbReference type="ChEBI" id="CHEBI:456215"/>
        <dbReference type="EC" id="6.1.1.9"/>
    </reaction>
</comment>